<dbReference type="GO" id="GO:0016740">
    <property type="term" value="F:transferase activity"/>
    <property type="evidence" value="ECO:0007669"/>
    <property type="project" value="UniProtKB-KW"/>
</dbReference>
<dbReference type="RefSeq" id="WP_088481675.1">
    <property type="nucleotide sequence ID" value="NZ_JBCNLH010000006.1"/>
</dbReference>
<name>A0A254NGY4_9BURK</name>
<feature type="region of interest" description="Disordered" evidence="1">
    <location>
        <begin position="1"/>
        <end position="34"/>
    </location>
</feature>
<dbReference type="SUPFAM" id="SSF55729">
    <property type="entry name" value="Acyl-CoA N-acyltransferases (Nat)"/>
    <property type="match status" value="1"/>
</dbReference>
<proteinExistence type="predicted"/>
<protein>
    <submittedName>
        <fullName evidence="3">GNAT family N-acetyltransferase</fullName>
    </submittedName>
</protein>
<comment type="caution">
    <text evidence="3">The sequence shown here is derived from an EMBL/GenBank/DDBJ whole genome shotgun (WGS) entry which is preliminary data.</text>
</comment>
<evidence type="ECO:0000259" key="2">
    <source>
        <dbReference type="Pfam" id="PF13480"/>
    </source>
</evidence>
<dbReference type="Proteomes" id="UP000197446">
    <property type="component" value="Unassembled WGS sequence"/>
</dbReference>
<dbReference type="OrthoDB" id="4349922at2"/>
<keyword evidence="4" id="KW-1185">Reference proteome</keyword>
<accession>A0A254NGY4</accession>
<dbReference type="AlphaFoldDB" id="A0A254NGY4"/>
<keyword evidence="3" id="KW-0808">Transferase</keyword>
<dbReference type="Gene3D" id="3.40.630.30">
    <property type="match status" value="1"/>
</dbReference>
<organism evidence="3 4">
    <name type="scientific">Roseateles puraquae</name>
    <dbReference type="NCBI Taxonomy" id="431059"/>
    <lineage>
        <taxon>Bacteria</taxon>
        <taxon>Pseudomonadati</taxon>
        <taxon>Pseudomonadota</taxon>
        <taxon>Betaproteobacteria</taxon>
        <taxon>Burkholderiales</taxon>
        <taxon>Sphaerotilaceae</taxon>
        <taxon>Roseateles</taxon>
    </lineage>
</organism>
<dbReference type="EMBL" id="NISI01000001">
    <property type="protein sequence ID" value="OWR05467.1"/>
    <property type="molecule type" value="Genomic_DNA"/>
</dbReference>
<evidence type="ECO:0000313" key="3">
    <source>
        <dbReference type="EMBL" id="OWR05467.1"/>
    </source>
</evidence>
<feature type="domain" description="BioF2-like acetyltransferase" evidence="2">
    <location>
        <begin position="209"/>
        <end position="344"/>
    </location>
</feature>
<sequence>MRQAPDGPLSGAARRPGLPRGPAERGHPAPTQSDTATVQAYAHVRDLPADALALLAEAESQHVEFGADWYANLIDTVQAQAPRSAEVRLHVLRQDGQVKAVLPTVRHARRLGPEVASLSNFYSALYAPALADGVDAPALLPLLRSLRRERVAAYRFAPMDPQSRPFQVLREAMRLAGLSTHAYFAFGNWYLPVHQSWPAYLQARSGQIRSALKRQGKKFAAEGGRLEIVHGGPALMPALAAYESVYARSWKLPEPYPAFMPGLIQLCARRGWLRLGVAWLGEQPIAAQIWIVANGRADIYKLAYDETYKALAPGTLLTAHLMEQAMDVDQVREIDYLIGDDPYKAAWMSHRRERFGLVAYDPLTVGGLLGLARQQIGAAWRRWHPKPALHNDNAAAA</sequence>
<dbReference type="Pfam" id="PF13480">
    <property type="entry name" value="Acetyltransf_6"/>
    <property type="match status" value="1"/>
</dbReference>
<gene>
    <name evidence="3" type="ORF">CDO81_03115</name>
</gene>
<reference evidence="3 4" key="1">
    <citation type="journal article" date="2007" name="Int. J. Syst. Evol. Microbiol.">
        <title>Description of Pelomonas aquatica sp. nov. and Pelomonas puraquae sp. nov., isolated from industrial and haemodialysis water.</title>
        <authorList>
            <person name="Gomila M."/>
            <person name="Bowien B."/>
            <person name="Falsen E."/>
            <person name="Moore E.R."/>
            <person name="Lalucat J."/>
        </authorList>
    </citation>
    <scope>NUCLEOTIDE SEQUENCE [LARGE SCALE GENOMIC DNA]</scope>
    <source>
        <strain evidence="3 4">CCUG 52769</strain>
    </source>
</reference>
<dbReference type="InterPro" id="IPR038740">
    <property type="entry name" value="BioF2-like_GNAT_dom"/>
</dbReference>
<dbReference type="InterPro" id="IPR016181">
    <property type="entry name" value="Acyl_CoA_acyltransferase"/>
</dbReference>
<evidence type="ECO:0000313" key="4">
    <source>
        <dbReference type="Proteomes" id="UP000197446"/>
    </source>
</evidence>
<evidence type="ECO:0000256" key="1">
    <source>
        <dbReference type="SAM" id="MobiDB-lite"/>
    </source>
</evidence>